<evidence type="ECO:0000313" key="2">
    <source>
        <dbReference type="Proteomes" id="UP001429564"/>
    </source>
</evidence>
<sequence>MCGKVLDQGVENFSAPFCFRISNFKEAPLKLKNVRIPNQIKSLKMIDEVLKSINLGFNRVELDFRWCSFAEPFPLLYLASRIRQFRLDNPDVELGIILPKNTEKPFLGYARHIGFFDFIGIEEGRKVGEVTGSSNFFPITVWDINKVREEAGDRPVAEKVDEFAAEMAKVLMQTDKGDIFDLVQFSIREIVRNSMEHSQGTECVFLGQYWPQSGEAEIVAMDNGVGISETLWDNEYVDFENNLAGLKIAIFPGISGVSRDERFSQDDYWGNSGFGLYILSEIFGKFGEFHILSNGDHLKLSNRKQFHHAFELRGTAVSVRFPTNSLKAAKSEFSNIIERGEKLRSVLLQDFPVQASTASKMLRSQFRKPE</sequence>
<reference evidence="1 2" key="1">
    <citation type="submission" date="2018-05" db="EMBL/GenBank/DDBJ databases">
        <authorList>
            <person name="Zhang Y.-J."/>
        </authorList>
    </citation>
    <scope>NUCLEOTIDE SEQUENCE [LARGE SCALE GENOMIC DNA]</scope>
    <source>
        <strain evidence="1 2">CY04</strain>
    </source>
</reference>
<protein>
    <recommendedName>
        <fullName evidence="3">ATP-binding protein</fullName>
    </recommendedName>
</protein>
<comment type="caution">
    <text evidence="1">The sequence shown here is derived from an EMBL/GenBank/DDBJ whole genome shotgun (WGS) entry which is preliminary data.</text>
</comment>
<dbReference type="EMBL" id="QHLQ01000007">
    <property type="protein sequence ID" value="NIZ61165.1"/>
    <property type="molecule type" value="Genomic_DNA"/>
</dbReference>
<dbReference type="Proteomes" id="UP001429564">
    <property type="component" value="Unassembled WGS sequence"/>
</dbReference>
<evidence type="ECO:0000313" key="1">
    <source>
        <dbReference type="EMBL" id="NIZ61165.1"/>
    </source>
</evidence>
<keyword evidence="2" id="KW-1185">Reference proteome</keyword>
<evidence type="ECO:0008006" key="3">
    <source>
        <dbReference type="Google" id="ProtNLM"/>
    </source>
</evidence>
<gene>
    <name evidence="1" type="ORF">DL239_09265</name>
</gene>
<organism evidence="1 2">
    <name type="scientific">Parasedimentitalea denitrificans</name>
    <dbReference type="NCBI Taxonomy" id="2211118"/>
    <lineage>
        <taxon>Bacteria</taxon>
        <taxon>Pseudomonadati</taxon>
        <taxon>Pseudomonadota</taxon>
        <taxon>Alphaproteobacteria</taxon>
        <taxon>Rhodobacterales</taxon>
        <taxon>Paracoccaceae</taxon>
        <taxon>Parasedimentitalea</taxon>
    </lineage>
</organism>
<dbReference type="InterPro" id="IPR036890">
    <property type="entry name" value="HATPase_C_sf"/>
</dbReference>
<dbReference type="SUPFAM" id="SSF55874">
    <property type="entry name" value="ATPase domain of HSP90 chaperone/DNA topoisomerase II/histidine kinase"/>
    <property type="match status" value="1"/>
</dbReference>
<accession>A0ABX0W683</accession>
<proteinExistence type="predicted"/>
<name>A0ABX0W683_9RHOB</name>